<dbReference type="EMBL" id="MU858292">
    <property type="protein sequence ID" value="KAK4207475.1"/>
    <property type="molecule type" value="Genomic_DNA"/>
</dbReference>
<evidence type="ECO:0000256" key="5">
    <source>
        <dbReference type="ARBA" id="ARBA00023004"/>
    </source>
</evidence>
<dbReference type="Proteomes" id="UP001301769">
    <property type="component" value="Unassembled WGS sequence"/>
</dbReference>
<evidence type="ECO:0000256" key="4">
    <source>
        <dbReference type="ARBA" id="ARBA00023002"/>
    </source>
</evidence>
<dbReference type="InterPro" id="IPR006620">
    <property type="entry name" value="Pro_4_hyd_alph"/>
</dbReference>
<accession>A0AAN7B441</accession>
<proteinExistence type="predicted"/>
<dbReference type="GO" id="GO:0005506">
    <property type="term" value="F:iron ion binding"/>
    <property type="evidence" value="ECO:0007669"/>
    <property type="project" value="InterPro"/>
</dbReference>
<keyword evidence="4" id="KW-0560">Oxidoreductase</keyword>
<dbReference type="GO" id="GO:0005783">
    <property type="term" value="C:endoplasmic reticulum"/>
    <property type="evidence" value="ECO:0007669"/>
    <property type="project" value="TreeGrafter"/>
</dbReference>
<feature type="region of interest" description="Disordered" evidence="6">
    <location>
        <begin position="1"/>
        <end position="27"/>
    </location>
</feature>
<gene>
    <name evidence="8" type="ORF">QBC37DRAFT_355210</name>
</gene>
<protein>
    <recommendedName>
        <fullName evidence="7">Prolyl 4-hydroxylase alpha subunit domain-containing protein</fullName>
    </recommendedName>
</protein>
<dbReference type="PANTHER" id="PTHR10869">
    <property type="entry name" value="PROLYL 4-HYDROXYLASE ALPHA SUBUNIT"/>
    <property type="match status" value="1"/>
</dbReference>
<dbReference type="AlphaFoldDB" id="A0AAN7B441"/>
<dbReference type="GO" id="GO:0031418">
    <property type="term" value="F:L-ascorbic acid binding"/>
    <property type="evidence" value="ECO:0007669"/>
    <property type="project" value="InterPro"/>
</dbReference>
<evidence type="ECO:0000256" key="6">
    <source>
        <dbReference type="SAM" id="MobiDB-lite"/>
    </source>
</evidence>
<evidence type="ECO:0000256" key="2">
    <source>
        <dbReference type="ARBA" id="ARBA00022723"/>
    </source>
</evidence>
<dbReference type="Pfam" id="PF13640">
    <property type="entry name" value="2OG-FeII_Oxy_3"/>
    <property type="match status" value="1"/>
</dbReference>
<keyword evidence="2" id="KW-0479">Metal-binding</keyword>
<feature type="domain" description="Prolyl 4-hydroxylase alpha subunit" evidence="7">
    <location>
        <begin position="75"/>
        <end position="292"/>
    </location>
</feature>
<keyword evidence="3" id="KW-0223">Dioxygenase</keyword>
<dbReference type="InterPro" id="IPR044862">
    <property type="entry name" value="Pro_4_hyd_alph_FE2OG_OXY"/>
</dbReference>
<name>A0AAN7B441_9PEZI</name>
<dbReference type="Gene3D" id="2.60.120.620">
    <property type="entry name" value="q2cbj1_9rhob like domain"/>
    <property type="match status" value="1"/>
</dbReference>
<dbReference type="InterPro" id="IPR045054">
    <property type="entry name" value="P4HA-like"/>
</dbReference>
<evidence type="ECO:0000259" key="7">
    <source>
        <dbReference type="SMART" id="SM00702"/>
    </source>
</evidence>
<sequence length="300" mass="33864">MSRNAKHNDPSIAGDESNSDSDSSLQDGDVIKTSYKQLPVPIPPTYLTTTPSDAKPITYQIIDFTQTPLPEYKDNYAAILDNVLSPSECSVLISLAESSVPSRSGNEKGAWRPALVNYGDGYEALDREYRNSDRIIWDCQDVMGRLWDRISTIQAVREKLAEVQEEGRKGKMKKWKFARLNERGRFLKYSGGQYFRPHCDGAYSEKKGDKVYRTHYTLHLYLNDSVAEAEPEQKTATDLVGGATSFLSDDEGRKYDVNPKAGRVLIFQHDGMYHSGDDVVQGTKYTMRTDIMYELQRASA</sequence>
<keyword evidence="9" id="KW-1185">Reference proteome</keyword>
<dbReference type="GO" id="GO:0004656">
    <property type="term" value="F:procollagen-proline 4-dioxygenase activity"/>
    <property type="evidence" value="ECO:0007669"/>
    <property type="project" value="TreeGrafter"/>
</dbReference>
<evidence type="ECO:0000313" key="8">
    <source>
        <dbReference type="EMBL" id="KAK4207475.1"/>
    </source>
</evidence>
<reference evidence="8" key="2">
    <citation type="submission" date="2023-05" db="EMBL/GenBank/DDBJ databases">
        <authorList>
            <consortium name="Lawrence Berkeley National Laboratory"/>
            <person name="Steindorff A."/>
            <person name="Hensen N."/>
            <person name="Bonometti L."/>
            <person name="Westerberg I."/>
            <person name="Brannstrom I.O."/>
            <person name="Guillou S."/>
            <person name="Cros-Aarteil S."/>
            <person name="Calhoun S."/>
            <person name="Haridas S."/>
            <person name="Kuo A."/>
            <person name="Mondo S."/>
            <person name="Pangilinan J."/>
            <person name="Riley R."/>
            <person name="Labutti K."/>
            <person name="Andreopoulos B."/>
            <person name="Lipzen A."/>
            <person name="Chen C."/>
            <person name="Yanf M."/>
            <person name="Daum C."/>
            <person name="Ng V."/>
            <person name="Clum A."/>
            <person name="Ohm R."/>
            <person name="Martin F."/>
            <person name="Silar P."/>
            <person name="Natvig D."/>
            <person name="Lalanne C."/>
            <person name="Gautier V."/>
            <person name="Ament-Velasquez S.L."/>
            <person name="Kruys A."/>
            <person name="Hutchinson M.I."/>
            <person name="Powell A.J."/>
            <person name="Barry K."/>
            <person name="Miller A.N."/>
            <person name="Grigoriev I.V."/>
            <person name="Debuchy R."/>
            <person name="Gladieux P."/>
            <person name="Thoren M.H."/>
            <person name="Johannesson H."/>
        </authorList>
    </citation>
    <scope>NUCLEOTIDE SEQUENCE</scope>
    <source>
        <strain evidence="8">PSN293</strain>
    </source>
</reference>
<evidence type="ECO:0000313" key="9">
    <source>
        <dbReference type="Proteomes" id="UP001301769"/>
    </source>
</evidence>
<organism evidence="8 9">
    <name type="scientific">Rhypophila decipiens</name>
    <dbReference type="NCBI Taxonomy" id="261697"/>
    <lineage>
        <taxon>Eukaryota</taxon>
        <taxon>Fungi</taxon>
        <taxon>Dikarya</taxon>
        <taxon>Ascomycota</taxon>
        <taxon>Pezizomycotina</taxon>
        <taxon>Sordariomycetes</taxon>
        <taxon>Sordariomycetidae</taxon>
        <taxon>Sordariales</taxon>
        <taxon>Naviculisporaceae</taxon>
        <taxon>Rhypophila</taxon>
    </lineage>
</organism>
<dbReference type="PANTHER" id="PTHR10869:SF241">
    <property type="entry name" value="FE2OG DIOXYGENASE DOMAIN-CONTAINING PROTEIN"/>
    <property type="match status" value="1"/>
</dbReference>
<keyword evidence="5" id="KW-0408">Iron</keyword>
<comment type="cofactor">
    <cofactor evidence="1">
        <name>L-ascorbate</name>
        <dbReference type="ChEBI" id="CHEBI:38290"/>
    </cofactor>
</comment>
<dbReference type="SMART" id="SM00702">
    <property type="entry name" value="P4Hc"/>
    <property type="match status" value="1"/>
</dbReference>
<comment type="caution">
    <text evidence="8">The sequence shown here is derived from an EMBL/GenBank/DDBJ whole genome shotgun (WGS) entry which is preliminary data.</text>
</comment>
<evidence type="ECO:0000256" key="1">
    <source>
        <dbReference type="ARBA" id="ARBA00001961"/>
    </source>
</evidence>
<evidence type="ECO:0000256" key="3">
    <source>
        <dbReference type="ARBA" id="ARBA00022964"/>
    </source>
</evidence>
<reference evidence="8" key="1">
    <citation type="journal article" date="2023" name="Mol. Phylogenet. Evol.">
        <title>Genome-scale phylogeny and comparative genomics of the fungal order Sordariales.</title>
        <authorList>
            <person name="Hensen N."/>
            <person name="Bonometti L."/>
            <person name="Westerberg I."/>
            <person name="Brannstrom I.O."/>
            <person name="Guillou S."/>
            <person name="Cros-Aarteil S."/>
            <person name="Calhoun S."/>
            <person name="Haridas S."/>
            <person name="Kuo A."/>
            <person name="Mondo S."/>
            <person name="Pangilinan J."/>
            <person name="Riley R."/>
            <person name="LaButti K."/>
            <person name="Andreopoulos B."/>
            <person name="Lipzen A."/>
            <person name="Chen C."/>
            <person name="Yan M."/>
            <person name="Daum C."/>
            <person name="Ng V."/>
            <person name="Clum A."/>
            <person name="Steindorff A."/>
            <person name="Ohm R.A."/>
            <person name="Martin F."/>
            <person name="Silar P."/>
            <person name="Natvig D.O."/>
            <person name="Lalanne C."/>
            <person name="Gautier V."/>
            <person name="Ament-Velasquez S.L."/>
            <person name="Kruys A."/>
            <person name="Hutchinson M.I."/>
            <person name="Powell A.J."/>
            <person name="Barry K."/>
            <person name="Miller A.N."/>
            <person name="Grigoriev I.V."/>
            <person name="Debuchy R."/>
            <person name="Gladieux P."/>
            <person name="Hiltunen Thoren M."/>
            <person name="Johannesson H."/>
        </authorList>
    </citation>
    <scope>NUCLEOTIDE SEQUENCE</scope>
    <source>
        <strain evidence="8">PSN293</strain>
    </source>
</reference>